<evidence type="ECO:0000256" key="1">
    <source>
        <dbReference type="SAM" id="MobiDB-lite"/>
    </source>
</evidence>
<evidence type="ECO:0000259" key="2">
    <source>
        <dbReference type="Pfam" id="PF00078"/>
    </source>
</evidence>
<organism evidence="3 4">
    <name type="scientific">Punica granatum</name>
    <name type="common">Pomegranate</name>
    <dbReference type="NCBI Taxonomy" id="22663"/>
    <lineage>
        <taxon>Eukaryota</taxon>
        <taxon>Viridiplantae</taxon>
        <taxon>Streptophyta</taxon>
        <taxon>Embryophyta</taxon>
        <taxon>Tracheophyta</taxon>
        <taxon>Spermatophyta</taxon>
        <taxon>Magnoliopsida</taxon>
        <taxon>eudicotyledons</taxon>
        <taxon>Gunneridae</taxon>
        <taxon>Pentapetalae</taxon>
        <taxon>rosids</taxon>
        <taxon>malvids</taxon>
        <taxon>Myrtales</taxon>
        <taxon>Lythraceae</taxon>
        <taxon>Punica</taxon>
    </lineage>
</organism>
<feature type="region of interest" description="Disordered" evidence="1">
    <location>
        <begin position="137"/>
        <end position="160"/>
    </location>
</feature>
<dbReference type="Proteomes" id="UP000233551">
    <property type="component" value="Unassembled WGS sequence"/>
</dbReference>
<dbReference type="Pfam" id="PF00078">
    <property type="entry name" value="RVT_1"/>
    <property type="match status" value="1"/>
</dbReference>
<evidence type="ECO:0000313" key="4">
    <source>
        <dbReference type="Proteomes" id="UP000233551"/>
    </source>
</evidence>
<proteinExistence type="predicted"/>
<feature type="compositionally biased region" description="Low complexity" evidence="1">
    <location>
        <begin position="411"/>
        <end position="422"/>
    </location>
</feature>
<dbReference type="CDD" id="cd01647">
    <property type="entry name" value="RT_LTR"/>
    <property type="match status" value="1"/>
</dbReference>
<dbReference type="EMBL" id="PGOL01002217">
    <property type="protein sequence ID" value="PKI49691.1"/>
    <property type="molecule type" value="Genomic_DNA"/>
</dbReference>
<accession>A0A2I0J0B6</accession>
<feature type="region of interest" description="Disordered" evidence="1">
    <location>
        <begin position="305"/>
        <end position="339"/>
    </location>
</feature>
<reference evidence="3 4" key="1">
    <citation type="submission" date="2017-11" db="EMBL/GenBank/DDBJ databases">
        <title>De-novo sequencing of pomegranate (Punica granatum L.) genome.</title>
        <authorList>
            <person name="Akparov Z."/>
            <person name="Amiraslanov A."/>
            <person name="Hajiyeva S."/>
            <person name="Abbasov M."/>
            <person name="Kaur K."/>
            <person name="Hamwieh A."/>
            <person name="Solovyev V."/>
            <person name="Salamov A."/>
            <person name="Braich B."/>
            <person name="Kosarev P."/>
            <person name="Mahmoud A."/>
            <person name="Hajiyev E."/>
            <person name="Babayeva S."/>
            <person name="Izzatullayeva V."/>
            <person name="Mammadov A."/>
            <person name="Mammadov A."/>
            <person name="Sharifova S."/>
            <person name="Ojaghi J."/>
            <person name="Eynullazada K."/>
            <person name="Bayramov B."/>
            <person name="Abdulazimova A."/>
            <person name="Shahmuradov I."/>
        </authorList>
    </citation>
    <scope>NUCLEOTIDE SEQUENCE [LARGE SCALE GENOMIC DNA]</scope>
    <source>
        <strain evidence="4">cv. AG2017</strain>
        <tissue evidence="3">Leaf</tissue>
    </source>
</reference>
<dbReference type="Gene3D" id="3.10.10.10">
    <property type="entry name" value="HIV Type 1 Reverse Transcriptase, subunit A, domain 1"/>
    <property type="match status" value="1"/>
</dbReference>
<dbReference type="InterPro" id="IPR043502">
    <property type="entry name" value="DNA/RNA_pol_sf"/>
</dbReference>
<dbReference type="InterPro" id="IPR053098">
    <property type="entry name" value="Petuviruses_polyprotein"/>
</dbReference>
<gene>
    <name evidence="3" type="ORF">CRG98_029936</name>
</gene>
<keyword evidence="4" id="KW-1185">Reference proteome</keyword>
<dbReference type="AlphaFoldDB" id="A0A2I0J0B6"/>
<dbReference type="PANTHER" id="PTHR48435">
    <property type="entry name" value="POLYPROTEIN"/>
    <property type="match status" value="1"/>
</dbReference>
<sequence>MNAPNCAHVPRQISRGDLVKLLLETWVTNYKRLHQNAQPIQFSEPKFGKRPDEKVVISFDHRSVENPESSAPPMFQTMMMMQPAEEGVRDNPKVQKQMPPIHSFKSNGMPMYFFRKPEGKHCYCDAVCDCDVCYRKKRKGPPCSKKAQKKADPRQDPDLGADVGLSTVLKKKKVLPCYKPILKWVRKQKWENPEEIRDYLKDMVSVYISERLVHKMEQKGELAAIPQAAPACMFRPSSPNYDEQFPQLAQFTDGEGRHTHAFKVPNPTSRDEQGRPRFVISRETVLNWQSENTVSQNRVLSSIGTKVDSLTAKPPKEEKEKKNESDEEEDPQGAFMVFPKENPLSSFLKEQCEESQMVVKNETSDSVSEEESEASPDKLEDSWETEDSYPRVKMMGKGDGVDSNDARSEMADSPQAAASAAPTKRNLVFTLDDISYSKWPDRLQGFLAYLTTRALTVHDNNELMPLRQDLSKGLEARLSVYISKYTKPIKVIAFLDTGAAQTIMNPKQDLIEPSDAPWACKAFYVNKRSKQIRGKLRLVINYQPLNHFLQDDKFPLPNKQALFSSLSKAKVFSKFDLKAVFWQFGIHSEDRPKTGLCIPNVHYQWKVMSFGLKTALSLF</sequence>
<dbReference type="PANTHER" id="PTHR48435:SF1">
    <property type="entry name" value="POLYPROTEIN"/>
    <property type="match status" value="1"/>
</dbReference>
<dbReference type="InterPro" id="IPR043128">
    <property type="entry name" value="Rev_trsase/Diguanyl_cyclase"/>
</dbReference>
<evidence type="ECO:0000313" key="3">
    <source>
        <dbReference type="EMBL" id="PKI49691.1"/>
    </source>
</evidence>
<dbReference type="InterPro" id="IPR000477">
    <property type="entry name" value="RT_dom"/>
</dbReference>
<feature type="compositionally biased region" description="Basic and acidic residues" evidence="1">
    <location>
        <begin position="314"/>
        <end position="324"/>
    </location>
</feature>
<feature type="domain" description="Reverse transcriptase" evidence="2">
    <location>
        <begin position="527"/>
        <end position="619"/>
    </location>
</feature>
<dbReference type="Gene3D" id="3.30.70.270">
    <property type="match status" value="1"/>
</dbReference>
<protein>
    <recommendedName>
        <fullName evidence="2">Reverse transcriptase domain-containing protein</fullName>
    </recommendedName>
</protein>
<feature type="region of interest" description="Disordered" evidence="1">
    <location>
        <begin position="353"/>
        <end position="422"/>
    </location>
</feature>
<name>A0A2I0J0B6_PUNGR</name>
<comment type="caution">
    <text evidence="3">The sequence shown here is derived from an EMBL/GenBank/DDBJ whole genome shotgun (WGS) entry which is preliminary data.</text>
</comment>
<dbReference type="SUPFAM" id="SSF56672">
    <property type="entry name" value="DNA/RNA polymerases"/>
    <property type="match status" value="1"/>
</dbReference>